<reference evidence="2" key="1">
    <citation type="submission" date="2023-02" db="EMBL/GenBank/DDBJ databases">
        <title>Gut commensal Christensenella minuta modulates host metabolism via a new class of secondary bile acids.</title>
        <authorList>
            <person name="Liu C."/>
        </authorList>
    </citation>
    <scope>NUCLEOTIDE SEQUENCE</scope>
    <source>
        <strain evidence="2">CA70</strain>
    </source>
</reference>
<dbReference type="InterPro" id="IPR055245">
    <property type="entry name" value="HTH_proteobacteria"/>
</dbReference>
<sequence length="73" mass="8620">MTQCDKIIRYIKDFGSITTMQAFQDLGVTRLSGRIYDLKARGYRILTERVSGRNRYGEKVHYFKYSLMEEETA</sequence>
<protein>
    <submittedName>
        <fullName evidence="2">Helix-turn-helix domain-containing protein</fullName>
    </submittedName>
</protein>
<dbReference type="AlphaFoldDB" id="A0AAU8A799"/>
<feature type="domain" description="Winged helix-turn-helix" evidence="1">
    <location>
        <begin position="2"/>
        <end position="69"/>
    </location>
</feature>
<dbReference type="Pfam" id="PF14090">
    <property type="entry name" value="HTH_39"/>
    <property type="match status" value="1"/>
</dbReference>
<name>A0AAU8A799_9FIRM</name>
<dbReference type="RefSeq" id="WP_353423103.1">
    <property type="nucleotide sequence ID" value="NZ_CP117826.1"/>
</dbReference>
<accession>A0AAU8A799</accession>
<evidence type="ECO:0000259" key="1">
    <source>
        <dbReference type="Pfam" id="PF14090"/>
    </source>
</evidence>
<proteinExistence type="predicted"/>
<gene>
    <name evidence="2" type="ORF">PUP29_09210</name>
</gene>
<dbReference type="EMBL" id="CP117826">
    <property type="protein sequence ID" value="XCC61702.1"/>
    <property type="molecule type" value="Genomic_DNA"/>
</dbReference>
<organism evidence="2">
    <name type="scientific">Christensenella massiliensis</name>
    <dbReference type="NCBI Taxonomy" id="1805714"/>
    <lineage>
        <taxon>Bacteria</taxon>
        <taxon>Bacillati</taxon>
        <taxon>Bacillota</taxon>
        <taxon>Clostridia</taxon>
        <taxon>Christensenellales</taxon>
        <taxon>Christensenellaceae</taxon>
        <taxon>Christensenella</taxon>
    </lineage>
</organism>
<evidence type="ECO:0000313" key="2">
    <source>
        <dbReference type="EMBL" id="XCC61702.1"/>
    </source>
</evidence>